<dbReference type="PROSITE" id="PS51918">
    <property type="entry name" value="RADICAL_SAM"/>
    <property type="match status" value="1"/>
</dbReference>
<accession>A0A5S9PCM3</accession>
<dbReference type="GO" id="GO:0051539">
    <property type="term" value="F:4 iron, 4 sulfur cluster binding"/>
    <property type="evidence" value="ECO:0007669"/>
    <property type="project" value="UniProtKB-KW"/>
</dbReference>
<organism evidence="10 11">
    <name type="scientific">BD1-7 clade bacterium</name>
    <dbReference type="NCBI Taxonomy" id="2029982"/>
    <lineage>
        <taxon>Bacteria</taxon>
        <taxon>Pseudomonadati</taxon>
        <taxon>Pseudomonadota</taxon>
        <taxon>Gammaproteobacteria</taxon>
        <taxon>Cellvibrionales</taxon>
        <taxon>Spongiibacteraceae</taxon>
        <taxon>BD1-7 clade</taxon>
    </lineage>
</organism>
<dbReference type="SMART" id="SM00729">
    <property type="entry name" value="Elp3"/>
    <property type="match status" value="1"/>
</dbReference>
<evidence type="ECO:0000259" key="8">
    <source>
        <dbReference type="PROSITE" id="PS51332"/>
    </source>
</evidence>
<keyword evidence="3" id="KW-0808">Transferase</keyword>
<evidence type="ECO:0000256" key="6">
    <source>
        <dbReference type="ARBA" id="ARBA00023004"/>
    </source>
</evidence>
<dbReference type="InterPro" id="IPR058240">
    <property type="entry name" value="rSAM_sf"/>
</dbReference>
<dbReference type="OrthoDB" id="9801424at2"/>
<reference evidence="10 11" key="1">
    <citation type="submission" date="2019-11" db="EMBL/GenBank/DDBJ databases">
        <authorList>
            <person name="Holert J."/>
        </authorList>
    </citation>
    <scope>NUCLEOTIDE SEQUENCE [LARGE SCALE GENOMIC DNA]</scope>
    <source>
        <strain evidence="10">BC5_2</strain>
    </source>
</reference>
<dbReference type="PANTHER" id="PTHR43409:SF7">
    <property type="entry name" value="BLL1977 PROTEIN"/>
    <property type="match status" value="1"/>
</dbReference>
<dbReference type="GO" id="GO:0046872">
    <property type="term" value="F:metal ion binding"/>
    <property type="evidence" value="ECO:0007669"/>
    <property type="project" value="UniProtKB-KW"/>
</dbReference>
<dbReference type="GO" id="GO:0005829">
    <property type="term" value="C:cytosol"/>
    <property type="evidence" value="ECO:0007669"/>
    <property type="project" value="TreeGrafter"/>
</dbReference>
<keyword evidence="4" id="KW-0949">S-adenosyl-L-methionine</keyword>
<proteinExistence type="predicted"/>
<evidence type="ECO:0000256" key="4">
    <source>
        <dbReference type="ARBA" id="ARBA00022691"/>
    </source>
</evidence>
<dbReference type="Pfam" id="PF04055">
    <property type="entry name" value="Radical_SAM"/>
    <property type="match status" value="1"/>
</dbReference>
<dbReference type="PANTHER" id="PTHR43409">
    <property type="entry name" value="ANAEROBIC MAGNESIUM-PROTOPORPHYRIN IX MONOMETHYL ESTER CYCLASE-RELATED"/>
    <property type="match status" value="1"/>
</dbReference>
<dbReference type="SFLD" id="SFLDG01123">
    <property type="entry name" value="methyltransferase_(Class_B)"/>
    <property type="match status" value="1"/>
</dbReference>
<dbReference type="Gene3D" id="3.40.50.280">
    <property type="entry name" value="Cobalamin-binding domain"/>
    <property type="match status" value="1"/>
</dbReference>
<evidence type="ECO:0000256" key="1">
    <source>
        <dbReference type="ARBA" id="ARBA00001966"/>
    </source>
</evidence>
<dbReference type="InterPro" id="IPR006638">
    <property type="entry name" value="Elp3/MiaA/NifB-like_rSAM"/>
</dbReference>
<feature type="domain" description="B12-binding" evidence="8">
    <location>
        <begin position="9"/>
        <end position="142"/>
    </location>
</feature>
<evidence type="ECO:0000256" key="2">
    <source>
        <dbReference type="ARBA" id="ARBA00022603"/>
    </source>
</evidence>
<dbReference type="CDD" id="cd01335">
    <property type="entry name" value="Radical_SAM"/>
    <property type="match status" value="1"/>
</dbReference>
<dbReference type="PROSITE" id="PS51332">
    <property type="entry name" value="B12_BINDING"/>
    <property type="match status" value="1"/>
</dbReference>
<evidence type="ECO:0000256" key="5">
    <source>
        <dbReference type="ARBA" id="ARBA00022723"/>
    </source>
</evidence>
<name>A0A5S9PCM3_9GAMM</name>
<dbReference type="EMBL" id="CACSII010000009">
    <property type="protein sequence ID" value="CAA0101284.1"/>
    <property type="molecule type" value="Genomic_DNA"/>
</dbReference>
<dbReference type="Pfam" id="PF02310">
    <property type="entry name" value="B12-binding"/>
    <property type="match status" value="1"/>
</dbReference>
<sequence>MKPDILLTHGYFLAEDPKEQQIMKPYAPLGLMYLSAYLKQQGITVELFDSTFAFRQDLYDRLSLAGRSKILGIYTNLMTRPSIIDITREAKIQGWTVILGGPESANYPEEYLQAGADFVVIGEGEQTLQALVEALTGEDHPYDIDGIAYLDQQNNLIQNAPRSLPKDIDQYPWPDRDAIDLKRYFHAWRTHHGKSSVSMITARGCPYKCTWCSHAVFGYSHRRRDPIDCANELEHIVNTYNPEEIWYADDVFTINHKWLFRYANELDKRQLKLPFETISRADRMLDDRVMDTLQAMGCYRIWIGAESGSQRLLDQMKRGVTMDQVYQATKAAQKRGIQVGMFLMWGFGDENLDDIDETVTQVAHVNPDIFFTTVAYPIKGTEFYLENEQAMSLDKPWEIASDRDITLQSRKSDRYYRLANKYLYAHVDATRMEKRGDRLASLRKKHATRARALLELEAHG</sequence>
<dbReference type="SFLD" id="SFLDG01082">
    <property type="entry name" value="B12-binding_domain_containing"/>
    <property type="match status" value="1"/>
</dbReference>
<keyword evidence="6" id="KW-0408">Iron</keyword>
<dbReference type="InterPro" id="IPR007197">
    <property type="entry name" value="rSAM"/>
</dbReference>
<keyword evidence="7" id="KW-0411">Iron-sulfur</keyword>
<evidence type="ECO:0000256" key="3">
    <source>
        <dbReference type="ARBA" id="ARBA00022679"/>
    </source>
</evidence>
<feature type="domain" description="Radical SAM core" evidence="9">
    <location>
        <begin position="191"/>
        <end position="417"/>
    </location>
</feature>
<dbReference type="GO" id="GO:0031419">
    <property type="term" value="F:cobalamin binding"/>
    <property type="evidence" value="ECO:0007669"/>
    <property type="project" value="InterPro"/>
</dbReference>
<dbReference type="Gene3D" id="3.80.30.20">
    <property type="entry name" value="tm_1862 like domain"/>
    <property type="match status" value="1"/>
</dbReference>
<dbReference type="InterPro" id="IPR006158">
    <property type="entry name" value="Cobalamin-bd"/>
</dbReference>
<dbReference type="Proteomes" id="UP000434580">
    <property type="component" value="Unassembled WGS sequence"/>
</dbReference>
<dbReference type="GO" id="GO:0016491">
    <property type="term" value="F:oxidoreductase activity"/>
    <property type="evidence" value="ECO:0007669"/>
    <property type="project" value="UniProtKB-KW"/>
</dbReference>
<evidence type="ECO:0000313" key="10">
    <source>
        <dbReference type="EMBL" id="CAA0101284.1"/>
    </source>
</evidence>
<evidence type="ECO:0000313" key="11">
    <source>
        <dbReference type="Proteomes" id="UP000434580"/>
    </source>
</evidence>
<evidence type="ECO:0000259" key="9">
    <source>
        <dbReference type="PROSITE" id="PS51918"/>
    </source>
</evidence>
<dbReference type="SUPFAM" id="SSF102114">
    <property type="entry name" value="Radical SAM enzymes"/>
    <property type="match status" value="1"/>
</dbReference>
<gene>
    <name evidence="10" type="primary">bchE_2</name>
    <name evidence="10" type="ORF">DPBNPPHM_03887</name>
</gene>
<dbReference type="AlphaFoldDB" id="A0A5S9PCM3"/>
<keyword evidence="10" id="KW-0560">Oxidoreductase</keyword>
<evidence type="ECO:0000256" key="7">
    <source>
        <dbReference type="ARBA" id="ARBA00023014"/>
    </source>
</evidence>
<keyword evidence="2" id="KW-0489">Methyltransferase</keyword>
<dbReference type="InterPro" id="IPR034466">
    <property type="entry name" value="Methyltransferase_Class_B"/>
</dbReference>
<protein>
    <submittedName>
        <fullName evidence="10">Anaerobic magnesium-protoporphyrin IX monomethyl ester cyclase</fullName>
        <ecNumber evidence="10">1.21.98.3</ecNumber>
    </submittedName>
</protein>
<dbReference type="InterPro" id="IPR051198">
    <property type="entry name" value="BchE-like"/>
</dbReference>
<keyword evidence="5" id="KW-0479">Metal-binding</keyword>
<dbReference type="InterPro" id="IPR023404">
    <property type="entry name" value="rSAM_horseshoe"/>
</dbReference>
<comment type="cofactor">
    <cofactor evidence="1">
        <name>[4Fe-4S] cluster</name>
        <dbReference type="ChEBI" id="CHEBI:49883"/>
    </cofactor>
</comment>
<dbReference type="EC" id="1.21.98.3" evidence="10"/>
<dbReference type="SFLD" id="SFLDS00029">
    <property type="entry name" value="Radical_SAM"/>
    <property type="match status" value="1"/>
</dbReference>
<dbReference type="CDD" id="cd02068">
    <property type="entry name" value="radical_SAM_B12_BD"/>
    <property type="match status" value="1"/>
</dbReference>